<dbReference type="PANTHER" id="PTHR35332">
    <property type="entry name" value="REGULATION OF ENOLASE PROTEIN 1"/>
    <property type="match status" value="1"/>
</dbReference>
<dbReference type="Proteomes" id="UP001207742">
    <property type="component" value="Unassembled WGS sequence"/>
</dbReference>
<dbReference type="Gene3D" id="2.60.120.200">
    <property type="match status" value="1"/>
</dbReference>
<keyword evidence="2" id="KW-1185">Reference proteome</keyword>
<organism evidence="1 2">
    <name type="scientific">Chitinophaga nivalis</name>
    <dbReference type="NCBI Taxonomy" id="2991709"/>
    <lineage>
        <taxon>Bacteria</taxon>
        <taxon>Pseudomonadati</taxon>
        <taxon>Bacteroidota</taxon>
        <taxon>Chitinophagia</taxon>
        <taxon>Chitinophagales</taxon>
        <taxon>Chitinophagaceae</taxon>
        <taxon>Chitinophaga</taxon>
    </lineage>
</organism>
<dbReference type="Pfam" id="PF07081">
    <property type="entry name" value="DUF1349"/>
    <property type="match status" value="1"/>
</dbReference>
<dbReference type="InterPro" id="IPR013320">
    <property type="entry name" value="ConA-like_dom_sf"/>
</dbReference>
<dbReference type="PANTHER" id="PTHR35332:SF2">
    <property type="entry name" value="REGULATION OF ENOLASE PROTEIN 1"/>
    <property type="match status" value="1"/>
</dbReference>
<comment type="caution">
    <text evidence="1">The sequence shown here is derived from an EMBL/GenBank/DDBJ whole genome shotgun (WGS) entry which is preliminary data.</text>
</comment>
<reference evidence="1 2" key="1">
    <citation type="submission" date="2022-10" db="EMBL/GenBank/DDBJ databases">
        <title>Chitinophaga nivalis PC15 sp. nov., isolated from Pyeongchang county, South Korea.</title>
        <authorList>
            <person name="Trinh H.N."/>
        </authorList>
    </citation>
    <scope>NUCLEOTIDE SEQUENCE [LARGE SCALE GENOMIC DNA]</scope>
    <source>
        <strain evidence="1 2">PC14</strain>
    </source>
</reference>
<protein>
    <submittedName>
        <fullName evidence="1">DUF1349 domain-containing protein</fullName>
    </submittedName>
</protein>
<dbReference type="EMBL" id="JAPDNS010000002">
    <property type="protein sequence ID" value="MCW3486171.1"/>
    <property type="molecule type" value="Genomic_DNA"/>
</dbReference>
<dbReference type="InterPro" id="IPR015987">
    <property type="entry name" value="UCP022704"/>
</dbReference>
<sequence>MQMEWYNEPRRWAGDHRQLQVTVEPDTDYWRVTHYNFIRDSGPFCFTTVSGDFEANVKISGAWQELYHQAGLMIRTDAANWIKTGIEYVDGVQQVSAVVTREVSDWSVVPRQDNPAAIWIKLLRKGDYVQISYSFDQAHFALLRLAYFTPQVSVQIGLVAAAPGSLPFEALFEDFTVVPVS</sequence>
<proteinExistence type="predicted"/>
<dbReference type="InterPro" id="IPR009784">
    <property type="entry name" value="DUF1349"/>
</dbReference>
<gene>
    <name evidence="1" type="ORF">OL497_19875</name>
</gene>
<evidence type="ECO:0000313" key="2">
    <source>
        <dbReference type="Proteomes" id="UP001207742"/>
    </source>
</evidence>
<dbReference type="RefSeq" id="WP_264732987.1">
    <property type="nucleotide sequence ID" value="NZ_JAPDNR010000001.1"/>
</dbReference>
<evidence type="ECO:0000313" key="1">
    <source>
        <dbReference type="EMBL" id="MCW3486171.1"/>
    </source>
</evidence>
<name>A0ABT3IQM1_9BACT</name>
<dbReference type="PIRSF" id="PIRSF022704">
    <property type="entry name" value="UCP022704"/>
    <property type="match status" value="1"/>
</dbReference>
<accession>A0ABT3IQM1</accession>
<dbReference type="SUPFAM" id="SSF49899">
    <property type="entry name" value="Concanavalin A-like lectins/glucanases"/>
    <property type="match status" value="1"/>
</dbReference>